<dbReference type="Proteomes" id="UP000305848">
    <property type="component" value="Unassembled WGS sequence"/>
</dbReference>
<keyword evidence="2" id="KW-1185">Reference proteome</keyword>
<protein>
    <submittedName>
        <fullName evidence="1">GxxExxY protein</fullName>
    </submittedName>
</protein>
<comment type="caution">
    <text evidence="1">The sequence shown here is derived from an EMBL/GenBank/DDBJ whole genome shotgun (WGS) entry which is preliminary data.</text>
</comment>
<dbReference type="InterPro" id="IPR026350">
    <property type="entry name" value="GxxExxY"/>
</dbReference>
<accession>A0A4U3L307</accession>
<evidence type="ECO:0000313" key="1">
    <source>
        <dbReference type="EMBL" id="TKK69415.1"/>
    </source>
</evidence>
<dbReference type="Pfam" id="PF13366">
    <property type="entry name" value="PDDEXK_3"/>
    <property type="match status" value="1"/>
</dbReference>
<organism evidence="1 2">
    <name type="scientific">Ilyomonas limi</name>
    <dbReference type="NCBI Taxonomy" id="2575867"/>
    <lineage>
        <taxon>Bacteria</taxon>
        <taxon>Pseudomonadati</taxon>
        <taxon>Bacteroidota</taxon>
        <taxon>Chitinophagia</taxon>
        <taxon>Chitinophagales</taxon>
        <taxon>Chitinophagaceae</taxon>
        <taxon>Ilyomonas</taxon>
    </lineage>
</organism>
<reference evidence="1 2" key="1">
    <citation type="submission" date="2019-05" db="EMBL/GenBank/DDBJ databases">
        <title>Panacibacter sp. strain 17mud1-8 Genome sequencing and assembly.</title>
        <authorList>
            <person name="Chhetri G."/>
        </authorList>
    </citation>
    <scope>NUCLEOTIDE SEQUENCE [LARGE SCALE GENOMIC DNA]</scope>
    <source>
        <strain evidence="1 2">17mud1-8</strain>
    </source>
</reference>
<name>A0A4U3L307_9BACT</name>
<dbReference type="NCBIfam" id="TIGR04256">
    <property type="entry name" value="GxxExxY"/>
    <property type="match status" value="1"/>
</dbReference>
<dbReference type="AlphaFoldDB" id="A0A4U3L307"/>
<sequence>MTENELATAAVDICYNIHTKLGPGLLESVYEAAFAYELDKRNIPYARQKGIVANYENIVLDIGFRADIIMDNKLIIEIKSVEHLEKVHHKTVLTYLKLTGIKLALLVNFNVNLIKEGIHRKIHGQLI</sequence>
<dbReference type="RefSeq" id="WP_137261411.1">
    <property type="nucleotide sequence ID" value="NZ_SZQL01000005.1"/>
</dbReference>
<dbReference type="OrthoDB" id="1119698at2"/>
<evidence type="ECO:0000313" key="2">
    <source>
        <dbReference type="Proteomes" id="UP000305848"/>
    </source>
</evidence>
<gene>
    <name evidence="1" type="ORF">FC093_08875</name>
</gene>
<proteinExistence type="predicted"/>
<dbReference type="EMBL" id="SZQL01000005">
    <property type="protein sequence ID" value="TKK69415.1"/>
    <property type="molecule type" value="Genomic_DNA"/>
</dbReference>